<accession>A0A4S4DZP7</accession>
<proteinExistence type="predicted"/>
<gene>
    <name evidence="3" type="ORF">TEA_012758</name>
</gene>
<comment type="caution">
    <text evidence="3">The sequence shown here is derived from an EMBL/GenBank/DDBJ whole genome shotgun (WGS) entry which is preliminary data.</text>
</comment>
<evidence type="ECO:0000256" key="1">
    <source>
        <dbReference type="SAM" id="MobiDB-lite"/>
    </source>
</evidence>
<protein>
    <recommendedName>
        <fullName evidence="2">DEK-C domain-containing protein</fullName>
    </recommendedName>
</protein>
<feature type="compositionally biased region" description="Low complexity" evidence="1">
    <location>
        <begin position="89"/>
        <end position="100"/>
    </location>
</feature>
<feature type="region of interest" description="Disordered" evidence="1">
    <location>
        <begin position="75"/>
        <end position="140"/>
    </location>
</feature>
<feature type="compositionally biased region" description="Pro residues" evidence="1">
    <location>
        <begin position="79"/>
        <end position="88"/>
    </location>
</feature>
<dbReference type="STRING" id="542762.A0A4S4DZP7"/>
<dbReference type="Pfam" id="PF08766">
    <property type="entry name" value="DEK_C"/>
    <property type="match status" value="1"/>
</dbReference>
<feature type="domain" description="DEK-C" evidence="2">
    <location>
        <begin position="27"/>
        <end position="79"/>
    </location>
</feature>
<feature type="compositionally biased region" description="Low complexity" evidence="1">
    <location>
        <begin position="109"/>
        <end position="124"/>
    </location>
</feature>
<name>A0A4S4DZP7_CAMSN</name>
<dbReference type="EMBL" id="SDRB02009346">
    <property type="protein sequence ID" value="THG08385.1"/>
    <property type="molecule type" value="Genomic_DNA"/>
</dbReference>
<dbReference type="AlphaFoldDB" id="A0A4S4DZP7"/>
<dbReference type="Proteomes" id="UP000306102">
    <property type="component" value="Unassembled WGS sequence"/>
</dbReference>
<evidence type="ECO:0000313" key="3">
    <source>
        <dbReference type="EMBL" id="THG08385.1"/>
    </source>
</evidence>
<keyword evidence="4" id="KW-1185">Reference proteome</keyword>
<evidence type="ECO:0000313" key="4">
    <source>
        <dbReference type="Proteomes" id="UP000306102"/>
    </source>
</evidence>
<reference evidence="3 4" key="1">
    <citation type="journal article" date="2018" name="Proc. Natl. Acad. Sci. U.S.A.">
        <title>Draft genome sequence of Camellia sinensis var. sinensis provides insights into the evolution of the tea genome and tea quality.</title>
        <authorList>
            <person name="Wei C."/>
            <person name="Yang H."/>
            <person name="Wang S."/>
            <person name="Zhao J."/>
            <person name="Liu C."/>
            <person name="Gao L."/>
            <person name="Xia E."/>
            <person name="Lu Y."/>
            <person name="Tai Y."/>
            <person name="She G."/>
            <person name="Sun J."/>
            <person name="Cao H."/>
            <person name="Tong W."/>
            <person name="Gao Q."/>
            <person name="Li Y."/>
            <person name="Deng W."/>
            <person name="Jiang X."/>
            <person name="Wang W."/>
            <person name="Chen Q."/>
            <person name="Zhang S."/>
            <person name="Li H."/>
            <person name="Wu J."/>
            <person name="Wang P."/>
            <person name="Li P."/>
            <person name="Shi C."/>
            <person name="Zheng F."/>
            <person name="Jian J."/>
            <person name="Huang B."/>
            <person name="Shan D."/>
            <person name="Shi M."/>
            <person name="Fang C."/>
            <person name="Yue Y."/>
            <person name="Li F."/>
            <person name="Li D."/>
            <person name="Wei S."/>
            <person name="Han B."/>
            <person name="Jiang C."/>
            <person name="Yin Y."/>
            <person name="Xia T."/>
            <person name="Zhang Z."/>
            <person name="Bennetzen J.L."/>
            <person name="Zhao S."/>
            <person name="Wan X."/>
        </authorList>
    </citation>
    <scope>NUCLEOTIDE SEQUENCE [LARGE SCALE GENOMIC DNA]</scope>
    <source>
        <strain evidence="4">cv. Shuchazao</strain>
        <tissue evidence="3">Leaf</tissue>
    </source>
</reference>
<feature type="region of interest" description="Disordered" evidence="1">
    <location>
        <begin position="1"/>
        <end position="25"/>
    </location>
</feature>
<dbReference type="InterPro" id="IPR014876">
    <property type="entry name" value="DEK_C"/>
</dbReference>
<organism evidence="3 4">
    <name type="scientific">Camellia sinensis var. sinensis</name>
    <name type="common">China tea</name>
    <dbReference type="NCBI Taxonomy" id="542762"/>
    <lineage>
        <taxon>Eukaryota</taxon>
        <taxon>Viridiplantae</taxon>
        <taxon>Streptophyta</taxon>
        <taxon>Embryophyta</taxon>
        <taxon>Tracheophyta</taxon>
        <taxon>Spermatophyta</taxon>
        <taxon>Magnoliopsida</taxon>
        <taxon>eudicotyledons</taxon>
        <taxon>Gunneridae</taxon>
        <taxon>Pentapetalae</taxon>
        <taxon>asterids</taxon>
        <taxon>Ericales</taxon>
        <taxon>Theaceae</taxon>
        <taxon>Camellia</taxon>
    </lineage>
</organism>
<evidence type="ECO:0000259" key="2">
    <source>
        <dbReference type="Pfam" id="PF08766"/>
    </source>
</evidence>
<sequence length="140" mass="15463">MQGPLRSRITEPLSPKPPNNKSLRLSVSDQDTAEALESLLRQTNPNSTTFTSFNSIVHHLESKLGLDLTSKLDFIQNQIPPPPPPPPISLSSSTTTNPLQKFTFSSTKTLISTNPLLSPTPSSVSDHRRPQRPNPPPRFY</sequence>